<gene>
    <name evidence="1" type="ORF">D1639_06155</name>
</gene>
<dbReference type="AlphaFoldDB" id="A0A7C9JDV7"/>
<organism evidence="1">
    <name type="scientific">Muribaculaceae bacterium Z82</name>
    <dbReference type="NCBI Taxonomy" id="2304548"/>
    <lineage>
        <taxon>Bacteria</taxon>
        <taxon>Pseudomonadati</taxon>
        <taxon>Bacteroidota</taxon>
        <taxon>Bacteroidia</taxon>
        <taxon>Bacteroidales</taxon>
        <taxon>Muribaculaceae</taxon>
    </lineage>
</organism>
<name>A0A7C9JDV7_9BACT</name>
<evidence type="ECO:0000313" key="1">
    <source>
        <dbReference type="EMBL" id="NBI34616.1"/>
    </source>
</evidence>
<evidence type="ECO:0008006" key="2">
    <source>
        <dbReference type="Google" id="ProtNLM"/>
    </source>
</evidence>
<accession>A0A7C9JDV7</accession>
<dbReference type="EMBL" id="QWKH01000037">
    <property type="protein sequence ID" value="NBI34616.1"/>
    <property type="molecule type" value="Genomic_DNA"/>
</dbReference>
<proteinExistence type="predicted"/>
<sequence>MFSADRTRSTEGKTPASITVNIYYRGTNGSARRFAEEMTTSGTVDAIRAERGNLRYEYFLPLPGDETDRYLLRFFFVHRWR</sequence>
<comment type="caution">
    <text evidence="1">The sequence shown here is derived from an EMBL/GenBank/DDBJ whole genome shotgun (WGS) entry which is preliminary data.</text>
</comment>
<protein>
    <recommendedName>
        <fullName evidence="2">Antibiotic biosynthesis monooxygenase</fullName>
    </recommendedName>
</protein>
<reference evidence="1" key="1">
    <citation type="submission" date="2018-08" db="EMBL/GenBank/DDBJ databases">
        <title>Murine metabolic-syndrome-specific gut microbial biobank.</title>
        <authorList>
            <person name="Liu C."/>
        </authorList>
    </citation>
    <scope>NUCLEOTIDE SEQUENCE [LARGE SCALE GENOMIC DNA]</scope>
    <source>
        <strain evidence="1">Z82</strain>
    </source>
</reference>